<dbReference type="PROSITE" id="PS51140">
    <property type="entry name" value="CUE"/>
    <property type="match status" value="1"/>
</dbReference>
<feature type="region of interest" description="Disordered" evidence="11">
    <location>
        <begin position="499"/>
        <end position="551"/>
    </location>
</feature>
<dbReference type="InterPro" id="IPR013083">
    <property type="entry name" value="Znf_RING/FYVE/PHD"/>
</dbReference>
<dbReference type="GO" id="GO:0006511">
    <property type="term" value="P:ubiquitin-dependent protein catabolic process"/>
    <property type="evidence" value="ECO:0007669"/>
    <property type="project" value="TreeGrafter"/>
</dbReference>
<dbReference type="GO" id="GO:0005829">
    <property type="term" value="C:cytosol"/>
    <property type="evidence" value="ECO:0007669"/>
    <property type="project" value="TreeGrafter"/>
</dbReference>
<evidence type="ECO:0000256" key="8">
    <source>
        <dbReference type="ARBA" id="ARBA00022989"/>
    </source>
</evidence>
<feature type="non-terminal residue" evidence="15">
    <location>
        <position position="582"/>
    </location>
</feature>
<evidence type="ECO:0008006" key="17">
    <source>
        <dbReference type="Google" id="ProtNLM"/>
    </source>
</evidence>
<dbReference type="Gene3D" id="1.10.8.10">
    <property type="entry name" value="DNA helicase RuvA subunit, C-terminal domain"/>
    <property type="match status" value="1"/>
</dbReference>
<feature type="transmembrane region" description="Helical" evidence="12">
    <location>
        <begin position="162"/>
        <end position="182"/>
    </location>
</feature>
<feature type="domain" description="RING-type" evidence="13">
    <location>
        <begin position="352"/>
        <end position="390"/>
    </location>
</feature>
<dbReference type="OrthoDB" id="3824970at2759"/>
<feature type="compositionally biased region" description="Pro residues" evidence="11">
    <location>
        <begin position="501"/>
        <end position="521"/>
    </location>
</feature>
<keyword evidence="6 10" id="KW-0863">Zinc-finger</keyword>
<comment type="pathway">
    <text evidence="2">Protein modification; protein ubiquitination.</text>
</comment>
<evidence type="ECO:0000259" key="14">
    <source>
        <dbReference type="PROSITE" id="PS51140"/>
    </source>
</evidence>
<evidence type="ECO:0000256" key="10">
    <source>
        <dbReference type="PROSITE-ProRule" id="PRU00175"/>
    </source>
</evidence>
<dbReference type="GO" id="GO:0043130">
    <property type="term" value="F:ubiquitin binding"/>
    <property type="evidence" value="ECO:0007669"/>
    <property type="project" value="InterPro"/>
</dbReference>
<keyword evidence="9 12" id="KW-0472">Membrane</keyword>
<organism evidence="15 16">
    <name type="scientific">Brenthis ino</name>
    <name type="common">lesser marbled fritillary</name>
    <dbReference type="NCBI Taxonomy" id="405034"/>
    <lineage>
        <taxon>Eukaryota</taxon>
        <taxon>Metazoa</taxon>
        <taxon>Ecdysozoa</taxon>
        <taxon>Arthropoda</taxon>
        <taxon>Hexapoda</taxon>
        <taxon>Insecta</taxon>
        <taxon>Pterygota</taxon>
        <taxon>Neoptera</taxon>
        <taxon>Endopterygota</taxon>
        <taxon>Lepidoptera</taxon>
        <taxon>Glossata</taxon>
        <taxon>Ditrysia</taxon>
        <taxon>Papilionoidea</taxon>
        <taxon>Nymphalidae</taxon>
        <taxon>Heliconiinae</taxon>
        <taxon>Argynnini</taxon>
        <taxon>Brenthis</taxon>
    </lineage>
</organism>
<evidence type="ECO:0000259" key="13">
    <source>
        <dbReference type="PROSITE" id="PS50089"/>
    </source>
</evidence>
<keyword evidence="8 12" id="KW-1133">Transmembrane helix</keyword>
<dbReference type="GO" id="GO:0008270">
    <property type="term" value="F:zinc ion binding"/>
    <property type="evidence" value="ECO:0007669"/>
    <property type="project" value="UniProtKB-KW"/>
</dbReference>
<dbReference type="SMART" id="SM00184">
    <property type="entry name" value="RING"/>
    <property type="match status" value="1"/>
</dbReference>
<dbReference type="InterPro" id="IPR001841">
    <property type="entry name" value="Znf_RING"/>
</dbReference>
<dbReference type="Proteomes" id="UP000838878">
    <property type="component" value="Chromosome 1"/>
</dbReference>
<dbReference type="GO" id="GO:0061630">
    <property type="term" value="F:ubiquitin protein ligase activity"/>
    <property type="evidence" value="ECO:0007669"/>
    <property type="project" value="TreeGrafter"/>
</dbReference>
<dbReference type="GO" id="GO:0000151">
    <property type="term" value="C:ubiquitin ligase complex"/>
    <property type="evidence" value="ECO:0007669"/>
    <property type="project" value="TreeGrafter"/>
</dbReference>
<dbReference type="SUPFAM" id="SSF57850">
    <property type="entry name" value="RING/U-box"/>
    <property type="match status" value="1"/>
</dbReference>
<evidence type="ECO:0000256" key="1">
    <source>
        <dbReference type="ARBA" id="ARBA00004141"/>
    </source>
</evidence>
<evidence type="ECO:0000256" key="5">
    <source>
        <dbReference type="ARBA" id="ARBA00022723"/>
    </source>
</evidence>
<dbReference type="InterPro" id="IPR003892">
    <property type="entry name" value="CUE"/>
</dbReference>
<evidence type="ECO:0000256" key="4">
    <source>
        <dbReference type="ARBA" id="ARBA00022692"/>
    </source>
</evidence>
<evidence type="ECO:0000256" key="9">
    <source>
        <dbReference type="ARBA" id="ARBA00023136"/>
    </source>
</evidence>
<feature type="transmembrane region" description="Helical" evidence="12">
    <location>
        <begin position="101"/>
        <end position="119"/>
    </location>
</feature>
<keyword evidence="3" id="KW-0808">Transferase</keyword>
<comment type="subcellular location">
    <subcellularLocation>
        <location evidence="1">Membrane</location>
        <topology evidence="1">Multi-pass membrane protein</topology>
    </subcellularLocation>
</comment>
<feature type="transmembrane region" description="Helical" evidence="12">
    <location>
        <begin position="16"/>
        <end position="33"/>
    </location>
</feature>
<keyword evidence="5" id="KW-0479">Metal-binding</keyword>
<dbReference type="Pfam" id="PF02845">
    <property type="entry name" value="CUE"/>
    <property type="match status" value="1"/>
</dbReference>
<feature type="transmembrane region" description="Helical" evidence="12">
    <location>
        <begin position="139"/>
        <end position="156"/>
    </location>
</feature>
<dbReference type="InterPro" id="IPR057992">
    <property type="entry name" value="TPR_SYVN1_N"/>
</dbReference>
<dbReference type="CDD" id="cd16455">
    <property type="entry name" value="RING-H2_AMFR"/>
    <property type="match status" value="1"/>
</dbReference>
<feature type="transmembrane region" description="Helical" evidence="12">
    <location>
        <begin position="203"/>
        <end position="226"/>
    </location>
</feature>
<gene>
    <name evidence="15" type="ORF">BINO364_LOCUS244</name>
</gene>
<reference evidence="15" key="1">
    <citation type="submission" date="2021-12" db="EMBL/GenBank/DDBJ databases">
        <authorList>
            <person name="Martin H S."/>
        </authorList>
    </citation>
    <scope>NUCLEOTIDE SEQUENCE</scope>
</reference>
<evidence type="ECO:0000256" key="7">
    <source>
        <dbReference type="ARBA" id="ARBA00022833"/>
    </source>
</evidence>
<evidence type="ECO:0000313" key="15">
    <source>
        <dbReference type="EMBL" id="CAH0713044.1"/>
    </source>
</evidence>
<evidence type="ECO:0000256" key="2">
    <source>
        <dbReference type="ARBA" id="ARBA00004906"/>
    </source>
</evidence>
<dbReference type="PANTHER" id="PTHR15067:SF5">
    <property type="entry name" value="E3 UBIQUITIN-PROTEIN LIGASE AMFR"/>
    <property type="match status" value="1"/>
</dbReference>
<dbReference type="GO" id="GO:0005783">
    <property type="term" value="C:endoplasmic reticulum"/>
    <property type="evidence" value="ECO:0007669"/>
    <property type="project" value="TreeGrafter"/>
</dbReference>
<dbReference type="PANTHER" id="PTHR15067">
    <property type="entry name" value="E3 UBIQUITIN-PROTEIN LIGASE RNF8"/>
    <property type="match status" value="1"/>
</dbReference>
<evidence type="ECO:0000313" key="16">
    <source>
        <dbReference type="Proteomes" id="UP000838878"/>
    </source>
</evidence>
<dbReference type="AlphaFoldDB" id="A0A8J9U427"/>
<dbReference type="PROSITE" id="PS50089">
    <property type="entry name" value="ZF_RING_2"/>
    <property type="match status" value="1"/>
</dbReference>
<name>A0A8J9U427_9NEOP</name>
<evidence type="ECO:0000256" key="6">
    <source>
        <dbReference type="ARBA" id="ARBA00022771"/>
    </source>
</evidence>
<dbReference type="Pfam" id="PF25563">
    <property type="entry name" value="TPR_SYVN1_N"/>
    <property type="match status" value="1"/>
</dbReference>
<dbReference type="FunFam" id="3.30.40.10:FF:000259">
    <property type="entry name" value="E3 ubiquitin protein ligase RIN2"/>
    <property type="match status" value="1"/>
</dbReference>
<keyword evidence="16" id="KW-1185">Reference proteome</keyword>
<sequence length="582" mass="63113">MPVTLVDRLPLPNLKVYSAGSVLLLSIAVYFAVNVTSDPNWKLNATLQKQESISGSVEGEAAKMVQPLVSASTELSNNVTKNVTDQFVEVMTFMMQEPLCMWTLINMAYCSLALFGFFIQRLVFGKLRVAEAQRVKDKFWNYVFYKFIFVFGVLNVQYMDEVLLWCSWFTLVGFLHLLGQLCKDRFDYLSSSPSAERWAHTRLLCLLVGILCAAAALLAAAVAWGLPVGKDTFAFMAAECLLVGISALHVLARFGLRAREADAAGPAAYYTHLAFDAAALVTETCHVAHMVVYSNVVVSMASVVLLMQLRHLLHALLARLRRHRLYAALADHMSRNYPMASAEEVRKNEDNCAICWEPMKEARKLPCAHLFHNSCLCRWVQQDASCPTCRRALTAAPDAPRAPLTPLSPLAPLQAGPNNHLFHFDGSRYVSWLPSFSVEVTRVREAGLGAGVGGAALDAMAAQVQQLFPQFPRALLAADLARTRSPDLTVDNILEGRLRAPPAPPAALAPPAAPAPPPPPSAAAAPAAPDDGSSSEAEGAQFSASAAEREATLRRRKDALLAAARRRYLQRAGAGAGAGGAS</sequence>
<evidence type="ECO:0000256" key="12">
    <source>
        <dbReference type="SAM" id="Phobius"/>
    </source>
</evidence>
<dbReference type="CDD" id="cd14421">
    <property type="entry name" value="CUE_AMFR"/>
    <property type="match status" value="1"/>
</dbReference>
<protein>
    <recommendedName>
        <fullName evidence="17">Autocrine motility factor receptor</fullName>
    </recommendedName>
</protein>
<accession>A0A8J9U427</accession>
<dbReference type="SMART" id="SM00546">
    <property type="entry name" value="CUE"/>
    <property type="match status" value="1"/>
</dbReference>
<keyword evidence="7" id="KW-0862">Zinc</keyword>
<feature type="transmembrane region" description="Helical" evidence="12">
    <location>
        <begin position="287"/>
        <end position="309"/>
    </location>
</feature>
<dbReference type="GO" id="GO:0016020">
    <property type="term" value="C:membrane"/>
    <property type="evidence" value="ECO:0007669"/>
    <property type="project" value="UniProtKB-SubCell"/>
</dbReference>
<dbReference type="EMBL" id="OV170221">
    <property type="protein sequence ID" value="CAH0713044.1"/>
    <property type="molecule type" value="Genomic_DNA"/>
</dbReference>
<feature type="domain" description="CUE" evidence="14">
    <location>
        <begin position="456"/>
        <end position="498"/>
    </location>
</feature>
<evidence type="ECO:0000256" key="11">
    <source>
        <dbReference type="SAM" id="MobiDB-lite"/>
    </source>
</evidence>
<dbReference type="GO" id="GO:0030968">
    <property type="term" value="P:endoplasmic reticulum unfolded protein response"/>
    <property type="evidence" value="ECO:0007669"/>
    <property type="project" value="TreeGrafter"/>
</dbReference>
<feature type="transmembrane region" description="Helical" evidence="12">
    <location>
        <begin position="232"/>
        <end position="251"/>
    </location>
</feature>
<dbReference type="GO" id="GO:0070936">
    <property type="term" value="P:protein K48-linked ubiquitination"/>
    <property type="evidence" value="ECO:0007669"/>
    <property type="project" value="TreeGrafter"/>
</dbReference>
<proteinExistence type="predicted"/>
<dbReference type="Pfam" id="PF13639">
    <property type="entry name" value="zf-RING_2"/>
    <property type="match status" value="1"/>
</dbReference>
<dbReference type="Gene3D" id="3.30.40.10">
    <property type="entry name" value="Zinc/RING finger domain, C3HC4 (zinc finger)"/>
    <property type="match status" value="1"/>
</dbReference>
<keyword evidence="4 12" id="KW-0812">Transmembrane</keyword>
<evidence type="ECO:0000256" key="3">
    <source>
        <dbReference type="ARBA" id="ARBA00022679"/>
    </source>
</evidence>